<dbReference type="Gene3D" id="1.10.260.40">
    <property type="entry name" value="lambda repressor-like DNA-binding domains"/>
    <property type="match status" value="1"/>
</dbReference>
<comment type="caution">
    <text evidence="4">The sequence shown here is derived from an EMBL/GenBank/DDBJ whole genome shotgun (WGS) entry which is preliminary data.</text>
</comment>
<name>A0A919V980_9ACTN</name>
<dbReference type="RefSeq" id="WP_204019763.1">
    <property type="nucleotide sequence ID" value="NZ_BOOW01000002.1"/>
</dbReference>
<feature type="transmembrane region" description="Helical" evidence="2">
    <location>
        <begin position="123"/>
        <end position="143"/>
    </location>
</feature>
<keyword evidence="5" id="KW-1185">Reference proteome</keyword>
<gene>
    <name evidence="4" type="ORF">Ssi02_01000</name>
</gene>
<dbReference type="InterPro" id="IPR010982">
    <property type="entry name" value="Lambda_DNA-bd_dom_sf"/>
</dbReference>
<feature type="region of interest" description="Disordered" evidence="1">
    <location>
        <begin position="1"/>
        <end position="23"/>
    </location>
</feature>
<dbReference type="EMBL" id="BOOW01000002">
    <property type="protein sequence ID" value="GII89869.1"/>
    <property type="molecule type" value="Genomic_DNA"/>
</dbReference>
<evidence type="ECO:0000256" key="1">
    <source>
        <dbReference type="SAM" id="MobiDB-lite"/>
    </source>
</evidence>
<dbReference type="Pfam" id="PF13464">
    <property type="entry name" value="RodZ_C"/>
    <property type="match status" value="1"/>
</dbReference>
<evidence type="ECO:0000313" key="4">
    <source>
        <dbReference type="EMBL" id="GII89869.1"/>
    </source>
</evidence>
<dbReference type="GO" id="GO:0003677">
    <property type="term" value="F:DNA binding"/>
    <property type="evidence" value="ECO:0007669"/>
    <property type="project" value="InterPro"/>
</dbReference>
<keyword evidence="2" id="KW-1133">Transmembrane helix</keyword>
<keyword evidence="2" id="KW-0472">Membrane</keyword>
<dbReference type="Pfam" id="PF13413">
    <property type="entry name" value="HTH_25"/>
    <property type="match status" value="1"/>
</dbReference>
<reference evidence="4" key="1">
    <citation type="submission" date="2021-01" db="EMBL/GenBank/DDBJ databases">
        <title>Whole genome shotgun sequence of Sinosporangium siamense NBRC 109515.</title>
        <authorList>
            <person name="Komaki H."/>
            <person name="Tamura T."/>
        </authorList>
    </citation>
    <scope>NUCLEOTIDE SEQUENCE</scope>
    <source>
        <strain evidence="4">NBRC 109515</strain>
    </source>
</reference>
<dbReference type="PANTHER" id="PTHR34475:SF1">
    <property type="entry name" value="CYTOSKELETON PROTEIN RODZ"/>
    <property type="match status" value="1"/>
</dbReference>
<dbReference type="AlphaFoldDB" id="A0A919V980"/>
<sequence length="284" mass="29676">MNETNEPGNTGGDNGAAERPTPGAALAEARRAAGLTVGQVSARTRVREALIHAIERDDYSLCGGDFYTRGHIRAIAREVGLDPEMMVQRYDELRGGSPPPVRAASVFQADRPIKLRERRSPNWTMAMVVALAIVVVFGVVRIMGGSEEMRKAGDQVVPVPTSAASGQGAQQGGGAAALAGEAEAARKAKAARKAERKKAQMVDLTVQASKPSYLSVRDAEGQPVFTGTLSAGQSTSWKIRKGVRLIIGNAGAVSLQVNGKDLGVSGAMGQTVQRSFDAPGASPS</sequence>
<dbReference type="Proteomes" id="UP000606172">
    <property type="component" value="Unassembled WGS sequence"/>
</dbReference>
<dbReference type="InterPro" id="IPR025194">
    <property type="entry name" value="RodZ-like_C"/>
</dbReference>
<protein>
    <recommendedName>
        <fullName evidence="3">Cytoskeleton protein RodZ-like C-terminal domain-containing protein</fullName>
    </recommendedName>
</protein>
<feature type="domain" description="Cytoskeleton protein RodZ-like C-terminal" evidence="3">
    <location>
        <begin position="206"/>
        <end position="274"/>
    </location>
</feature>
<dbReference type="InterPro" id="IPR050400">
    <property type="entry name" value="Bact_Cytoskel_RodZ"/>
</dbReference>
<evidence type="ECO:0000313" key="5">
    <source>
        <dbReference type="Proteomes" id="UP000606172"/>
    </source>
</evidence>
<dbReference type="PANTHER" id="PTHR34475">
    <property type="match status" value="1"/>
</dbReference>
<keyword evidence="2" id="KW-0812">Transmembrane</keyword>
<evidence type="ECO:0000259" key="3">
    <source>
        <dbReference type="Pfam" id="PF13464"/>
    </source>
</evidence>
<proteinExistence type="predicted"/>
<accession>A0A919V980</accession>
<organism evidence="4 5">
    <name type="scientific">Sinosporangium siamense</name>
    <dbReference type="NCBI Taxonomy" id="1367973"/>
    <lineage>
        <taxon>Bacteria</taxon>
        <taxon>Bacillati</taxon>
        <taxon>Actinomycetota</taxon>
        <taxon>Actinomycetes</taxon>
        <taxon>Streptosporangiales</taxon>
        <taxon>Streptosporangiaceae</taxon>
        <taxon>Sinosporangium</taxon>
    </lineage>
</organism>
<evidence type="ECO:0000256" key="2">
    <source>
        <dbReference type="SAM" id="Phobius"/>
    </source>
</evidence>